<reference evidence="3 4" key="1">
    <citation type="submission" date="2019-07" db="EMBL/GenBank/DDBJ databases">
        <authorList>
            <person name="Zhao L.H."/>
        </authorList>
    </citation>
    <scope>NUCLEOTIDE SEQUENCE [LARGE SCALE GENOMIC DNA]</scope>
    <source>
        <strain evidence="3 4">Co35</strain>
    </source>
</reference>
<feature type="domain" description="TadE-like" evidence="2">
    <location>
        <begin position="2"/>
        <end position="41"/>
    </location>
</feature>
<organism evidence="3 4">
    <name type="scientific">Aeromicrobium piscarium</name>
    <dbReference type="NCBI Taxonomy" id="2590901"/>
    <lineage>
        <taxon>Bacteria</taxon>
        <taxon>Bacillati</taxon>
        <taxon>Actinomycetota</taxon>
        <taxon>Actinomycetes</taxon>
        <taxon>Propionibacteriales</taxon>
        <taxon>Nocardioidaceae</taxon>
        <taxon>Aeromicrobium</taxon>
    </lineage>
</organism>
<evidence type="ECO:0000256" key="1">
    <source>
        <dbReference type="SAM" id="Phobius"/>
    </source>
</evidence>
<dbReference type="RefSeq" id="WP_143911649.1">
    <property type="nucleotide sequence ID" value="NZ_VLNT01000002.1"/>
</dbReference>
<dbReference type="Proteomes" id="UP000316988">
    <property type="component" value="Unassembled WGS sequence"/>
</dbReference>
<dbReference type="InterPro" id="IPR012495">
    <property type="entry name" value="TadE-like_dom"/>
</dbReference>
<accession>A0A554SGT0</accession>
<keyword evidence="1" id="KW-0812">Transmembrane</keyword>
<name>A0A554SGT0_9ACTN</name>
<comment type="caution">
    <text evidence="3">The sequence shown here is derived from an EMBL/GenBank/DDBJ whole genome shotgun (WGS) entry which is preliminary data.</text>
</comment>
<evidence type="ECO:0000313" key="4">
    <source>
        <dbReference type="Proteomes" id="UP000316988"/>
    </source>
</evidence>
<protein>
    <submittedName>
        <fullName evidence="3">Pilus assembly protein</fullName>
    </submittedName>
</protein>
<keyword evidence="1" id="KW-0472">Membrane</keyword>
<keyword evidence="4" id="KW-1185">Reference proteome</keyword>
<dbReference type="Pfam" id="PF07811">
    <property type="entry name" value="TadE"/>
    <property type="match status" value="1"/>
</dbReference>
<dbReference type="EMBL" id="VLNT01000002">
    <property type="protein sequence ID" value="TSD65526.1"/>
    <property type="molecule type" value="Genomic_DNA"/>
</dbReference>
<sequence>MSVEVVLAIPILVMLMLLVVAGGRYVSVKADIESAARDAARAASFERDAYAARSAAVAAAERADGNLSRCQLERFGGSFVAGGQVDITISCLVSNTGLGMIGLSGERRFTGQSSAPIDQYRRTG</sequence>
<evidence type="ECO:0000259" key="2">
    <source>
        <dbReference type="Pfam" id="PF07811"/>
    </source>
</evidence>
<keyword evidence="1" id="KW-1133">Transmembrane helix</keyword>
<evidence type="ECO:0000313" key="3">
    <source>
        <dbReference type="EMBL" id="TSD65526.1"/>
    </source>
</evidence>
<dbReference type="AlphaFoldDB" id="A0A554SGT0"/>
<proteinExistence type="predicted"/>
<gene>
    <name evidence="3" type="ORF">FNM00_03615</name>
</gene>
<dbReference type="OrthoDB" id="4826617at2"/>
<feature type="transmembrane region" description="Helical" evidence="1">
    <location>
        <begin position="6"/>
        <end position="27"/>
    </location>
</feature>